<feature type="domain" description="CAAX prenyl protease 2/Lysostaphin resistance protein A-like" evidence="2">
    <location>
        <begin position="103"/>
        <end position="257"/>
    </location>
</feature>
<feature type="transmembrane region" description="Helical" evidence="1">
    <location>
        <begin position="154"/>
        <end position="170"/>
    </location>
</feature>
<dbReference type="RefSeq" id="WP_284372596.1">
    <property type="nucleotide sequence ID" value="NZ_BSNJ01000004.1"/>
</dbReference>
<keyword evidence="4" id="KW-1185">Reference proteome</keyword>
<dbReference type="InterPro" id="IPR003675">
    <property type="entry name" value="Rce1/LyrA-like_dom"/>
</dbReference>
<evidence type="ECO:0000313" key="4">
    <source>
        <dbReference type="Proteomes" id="UP001161390"/>
    </source>
</evidence>
<keyword evidence="1" id="KW-0472">Membrane</keyword>
<feature type="transmembrane region" description="Helical" evidence="1">
    <location>
        <begin position="130"/>
        <end position="148"/>
    </location>
</feature>
<reference evidence="3" key="1">
    <citation type="journal article" date="2014" name="Int. J. Syst. Evol. Microbiol.">
        <title>Complete genome of a new Firmicutes species belonging to the dominant human colonic microbiota ('Ruminococcus bicirculans') reveals two chromosomes and a selective capacity to utilize plant glucans.</title>
        <authorList>
            <consortium name="NISC Comparative Sequencing Program"/>
            <person name="Wegmann U."/>
            <person name="Louis P."/>
            <person name="Goesmann A."/>
            <person name="Henrissat B."/>
            <person name="Duncan S.H."/>
            <person name="Flint H.J."/>
        </authorList>
    </citation>
    <scope>NUCLEOTIDE SEQUENCE</scope>
    <source>
        <strain evidence="3">NBRC 108216</strain>
    </source>
</reference>
<evidence type="ECO:0000259" key="2">
    <source>
        <dbReference type="Pfam" id="PF02517"/>
    </source>
</evidence>
<reference evidence="3" key="2">
    <citation type="submission" date="2023-01" db="EMBL/GenBank/DDBJ databases">
        <title>Draft genome sequence of Algimonas porphyrae strain NBRC 108216.</title>
        <authorList>
            <person name="Sun Q."/>
            <person name="Mori K."/>
        </authorList>
    </citation>
    <scope>NUCLEOTIDE SEQUENCE</scope>
    <source>
        <strain evidence="3">NBRC 108216</strain>
    </source>
</reference>
<feature type="transmembrane region" description="Helical" evidence="1">
    <location>
        <begin position="103"/>
        <end position="123"/>
    </location>
</feature>
<evidence type="ECO:0000313" key="3">
    <source>
        <dbReference type="EMBL" id="GLQ21248.1"/>
    </source>
</evidence>
<accession>A0ABQ5V318</accession>
<comment type="caution">
    <text evidence="3">The sequence shown here is derived from an EMBL/GenBank/DDBJ whole genome shotgun (WGS) entry which is preliminary data.</text>
</comment>
<dbReference type="Pfam" id="PF02517">
    <property type="entry name" value="Rce1-like"/>
    <property type="match status" value="1"/>
</dbReference>
<name>A0ABQ5V318_9PROT</name>
<keyword evidence="1" id="KW-0812">Transmembrane</keyword>
<proteinExistence type="predicted"/>
<organism evidence="3 4">
    <name type="scientific">Algimonas porphyrae</name>
    <dbReference type="NCBI Taxonomy" id="1128113"/>
    <lineage>
        <taxon>Bacteria</taxon>
        <taxon>Pseudomonadati</taxon>
        <taxon>Pseudomonadota</taxon>
        <taxon>Alphaproteobacteria</taxon>
        <taxon>Maricaulales</taxon>
        <taxon>Robiginitomaculaceae</taxon>
        <taxon>Algimonas</taxon>
    </lineage>
</organism>
<feature type="transmembrane region" description="Helical" evidence="1">
    <location>
        <begin position="55"/>
        <end position="83"/>
    </location>
</feature>
<dbReference type="Proteomes" id="UP001161390">
    <property type="component" value="Unassembled WGS sequence"/>
</dbReference>
<evidence type="ECO:0000256" key="1">
    <source>
        <dbReference type="SAM" id="Phobius"/>
    </source>
</evidence>
<dbReference type="EMBL" id="BSNJ01000004">
    <property type="protein sequence ID" value="GLQ21248.1"/>
    <property type="molecule type" value="Genomic_DNA"/>
</dbReference>
<keyword evidence="1" id="KW-1133">Transmembrane helix</keyword>
<sequence length="297" mass="32029">MGRHYHSCDNLSKGTLVGAGRSLYREGMIPIADTVRYVLFPHYISRRTVMDGASAGHLLVLLFITICLGIVVSGLVGGVITIIMGEIPENVNGTLAETDARRLIILGVLIAPLMEELIFRSWLGFPRSSVLGFPAMICVLVLLAMWGLGTGAALFLPVAMGLGLLIFLLVQRYGRLSAAEQAVARHRLFPVAFWGTILTFGVIHLSNYEGGMAGALANPILFLAIVPQIIAGAVLGYVRMRFGLMQAIFFHMVYNAVLISLALLAVNQTPPAEAFLLMSENQAFSRVPLLQTAGPLP</sequence>
<feature type="transmembrane region" description="Helical" evidence="1">
    <location>
        <begin position="191"/>
        <end position="208"/>
    </location>
</feature>
<gene>
    <name evidence="3" type="ORF">GCM10007854_22030</name>
</gene>
<feature type="transmembrane region" description="Helical" evidence="1">
    <location>
        <begin position="247"/>
        <end position="266"/>
    </location>
</feature>
<feature type="transmembrane region" description="Helical" evidence="1">
    <location>
        <begin position="220"/>
        <end position="238"/>
    </location>
</feature>
<protein>
    <recommendedName>
        <fullName evidence="2">CAAX prenyl protease 2/Lysostaphin resistance protein A-like domain-containing protein</fullName>
    </recommendedName>
</protein>